<dbReference type="EMBL" id="CAADFA010000088">
    <property type="protein sequence ID" value="VFJ50731.1"/>
    <property type="molecule type" value="Genomic_DNA"/>
</dbReference>
<evidence type="ECO:0000313" key="1">
    <source>
        <dbReference type="EMBL" id="VFJ50731.1"/>
    </source>
</evidence>
<organism evidence="1">
    <name type="scientific">Candidatus Kentrum sp. FM</name>
    <dbReference type="NCBI Taxonomy" id="2126340"/>
    <lineage>
        <taxon>Bacteria</taxon>
        <taxon>Pseudomonadati</taxon>
        <taxon>Pseudomonadota</taxon>
        <taxon>Gammaproteobacteria</taxon>
        <taxon>Candidatus Kentrum</taxon>
    </lineage>
</organism>
<proteinExistence type="predicted"/>
<reference evidence="1" key="1">
    <citation type="submission" date="2019-02" db="EMBL/GenBank/DDBJ databases">
        <authorList>
            <person name="Gruber-Vodicka R. H."/>
            <person name="Seah K. B. B."/>
        </authorList>
    </citation>
    <scope>NUCLEOTIDE SEQUENCE</scope>
    <source>
        <strain evidence="2">BECK_BZ163</strain>
        <strain evidence="3">BECK_BZ164</strain>
        <strain evidence="1">BECK_BZ165</strain>
    </source>
</reference>
<evidence type="ECO:0000313" key="3">
    <source>
        <dbReference type="EMBL" id="VFK08757.1"/>
    </source>
</evidence>
<name>A0A450SDQ1_9GAMM</name>
<evidence type="ECO:0000313" key="2">
    <source>
        <dbReference type="EMBL" id="VFJ50764.1"/>
    </source>
</evidence>
<dbReference type="AlphaFoldDB" id="A0A450SDQ1"/>
<sequence length="215" mass="24558">MKFKEWLEKVRKLGIESVSIFGVKINIPPIAISEPQEDVDDEQVSTQKGRIKAINGTWEGIRRFEEITEKGLRELDIRAELHADETGSINGIFFYENDKGALTDLVARGNVIDNKYFSLAYRDKDEGVIRYGTFILNLSATGETITGKFIEYRAEIEGLVTGDLTLEKVSVETDYKVSFTTTGPTTKKKEENENSREKIVFTRKIFFRSVDKEKR</sequence>
<dbReference type="EMBL" id="CAADEZ010000087">
    <property type="protein sequence ID" value="VFJ50764.1"/>
    <property type="molecule type" value="Genomic_DNA"/>
</dbReference>
<gene>
    <name evidence="2" type="ORF">BECKFM1743A_GA0114220_100878</name>
    <name evidence="3" type="ORF">BECKFM1743B_GA0114221_100808</name>
    <name evidence="1" type="ORF">BECKFM1743C_GA0114222_100888</name>
</gene>
<accession>A0A450SDQ1</accession>
<dbReference type="EMBL" id="CAADFL010000080">
    <property type="protein sequence ID" value="VFK08757.1"/>
    <property type="molecule type" value="Genomic_DNA"/>
</dbReference>
<protein>
    <submittedName>
        <fullName evidence="1">Uncharacterized protein</fullName>
    </submittedName>
</protein>